<proteinExistence type="predicted"/>
<dbReference type="SUPFAM" id="SSF52058">
    <property type="entry name" value="L domain-like"/>
    <property type="match status" value="1"/>
</dbReference>
<dbReference type="PANTHER" id="PTHR48006">
    <property type="entry name" value="LEUCINE-RICH REPEAT-CONTAINING PROTEIN DDB_G0281931-RELATED"/>
    <property type="match status" value="1"/>
</dbReference>
<dbReference type="AlphaFoldDB" id="A0A833UUQ5"/>
<dbReference type="Gramene" id="Jr09_13210_p1">
    <property type="protein sequence ID" value="cds.Jr09_13210_p1"/>
    <property type="gene ID" value="Jr09_13210"/>
</dbReference>
<name>A0A833UUQ5_JUGRE</name>
<dbReference type="FunFam" id="3.80.10.10:FF:000041">
    <property type="entry name" value="LRR receptor-like serine/threonine-protein kinase ERECTA"/>
    <property type="match status" value="1"/>
</dbReference>
<evidence type="ECO:0000256" key="1">
    <source>
        <dbReference type="ARBA" id="ARBA00004479"/>
    </source>
</evidence>
<organism evidence="7 8">
    <name type="scientific">Juglans regia</name>
    <name type="common">English walnut</name>
    <dbReference type="NCBI Taxonomy" id="51240"/>
    <lineage>
        <taxon>Eukaryota</taxon>
        <taxon>Viridiplantae</taxon>
        <taxon>Streptophyta</taxon>
        <taxon>Embryophyta</taxon>
        <taxon>Tracheophyta</taxon>
        <taxon>Spermatophyta</taxon>
        <taxon>Magnoliopsida</taxon>
        <taxon>eudicotyledons</taxon>
        <taxon>Gunneridae</taxon>
        <taxon>Pentapetalae</taxon>
        <taxon>rosids</taxon>
        <taxon>fabids</taxon>
        <taxon>Fagales</taxon>
        <taxon>Juglandaceae</taxon>
        <taxon>Juglans</taxon>
    </lineage>
</organism>
<evidence type="ECO:0000256" key="5">
    <source>
        <dbReference type="ARBA" id="ARBA00023136"/>
    </source>
</evidence>
<dbReference type="Proteomes" id="UP000619265">
    <property type="component" value="Unassembled WGS sequence"/>
</dbReference>
<evidence type="ECO:0000256" key="6">
    <source>
        <dbReference type="ARBA" id="ARBA00023180"/>
    </source>
</evidence>
<sequence>METYDHGFSVHSRIAHCVPETMKFDIGSELVLAKGQWVGQFVKVIGTLQVSSGKPAKCDMQGTSMEGPILSNISRLTNLTQLWLRNCLITGPIPDYIGELKALKELDLSFNRLSGPIPEQLGNLDLDYMFLANNSLNGEVPTGILNNPNKLDISYNNFSGSPM</sequence>
<evidence type="ECO:0000256" key="4">
    <source>
        <dbReference type="ARBA" id="ARBA00022737"/>
    </source>
</evidence>
<evidence type="ECO:0000313" key="8">
    <source>
        <dbReference type="Proteomes" id="UP000619265"/>
    </source>
</evidence>
<dbReference type="InterPro" id="IPR051824">
    <property type="entry name" value="LRR_Rcpt-Like_S/T_Kinase"/>
</dbReference>
<reference evidence="7" key="2">
    <citation type="submission" date="2020-03" db="EMBL/GenBank/DDBJ databases">
        <title>Walnut 2.0.</title>
        <authorList>
            <person name="Marrano A."/>
            <person name="Britton M."/>
            <person name="Zimin A.V."/>
            <person name="Zaini P.A."/>
            <person name="Workman R."/>
            <person name="Puiu D."/>
            <person name="Bianco L."/>
            <person name="Allen B.J."/>
            <person name="Troggio M."/>
            <person name="Leslie C.A."/>
            <person name="Timp W."/>
            <person name="Dendekar A."/>
            <person name="Salzberg S.L."/>
            <person name="Neale D.B."/>
        </authorList>
    </citation>
    <scope>NUCLEOTIDE SEQUENCE</scope>
    <source>
        <tissue evidence="7">Leaves</tissue>
    </source>
</reference>
<accession>A0A833UUQ5</accession>
<comment type="caution">
    <text evidence="7">The sequence shown here is derived from an EMBL/GenBank/DDBJ whole genome shotgun (WGS) entry which is preliminary data.</text>
</comment>
<gene>
    <name evidence="7" type="ORF">F2P56_020724</name>
</gene>
<evidence type="ECO:0000256" key="3">
    <source>
        <dbReference type="ARBA" id="ARBA00022729"/>
    </source>
</evidence>
<dbReference type="PANTHER" id="PTHR48006:SF60">
    <property type="entry name" value="PROTEIN KINASE DOMAIN-CONTAINING PROTEIN"/>
    <property type="match status" value="1"/>
</dbReference>
<dbReference type="GO" id="GO:0016020">
    <property type="term" value="C:membrane"/>
    <property type="evidence" value="ECO:0007669"/>
    <property type="project" value="UniProtKB-SubCell"/>
</dbReference>
<keyword evidence="3" id="KW-0732">Signal</keyword>
<dbReference type="Gene3D" id="3.80.10.10">
    <property type="entry name" value="Ribonuclease Inhibitor"/>
    <property type="match status" value="1"/>
</dbReference>
<reference evidence="7" key="1">
    <citation type="submission" date="2015-10" db="EMBL/GenBank/DDBJ databases">
        <authorList>
            <person name="Martinez-Garcia P.J."/>
            <person name="Crepeau M.W."/>
            <person name="Puiu D."/>
            <person name="Gonzalez-Ibeas D."/>
            <person name="Whalen J."/>
            <person name="Stevens K."/>
            <person name="Paul R."/>
            <person name="Butterfield T."/>
            <person name="Britton M."/>
            <person name="Reagan R."/>
            <person name="Chakraborty S."/>
            <person name="Walawage S.L."/>
            <person name="Vasquez-Gross H.A."/>
            <person name="Cardeno C."/>
            <person name="Famula R."/>
            <person name="Pratt K."/>
            <person name="Kuruganti S."/>
            <person name="Aradhya M.K."/>
            <person name="Leslie C.A."/>
            <person name="Dandekar A.M."/>
            <person name="Salzberg S.L."/>
            <person name="Wegrzyn J.L."/>
            <person name="Langley C.H."/>
            <person name="Neale D.B."/>
        </authorList>
    </citation>
    <scope>NUCLEOTIDE SEQUENCE</scope>
    <source>
        <tissue evidence="7">Leaves</tissue>
    </source>
</reference>
<dbReference type="EMBL" id="LIHL02000009">
    <property type="protein sequence ID" value="KAF5460888.1"/>
    <property type="molecule type" value="Genomic_DNA"/>
</dbReference>
<keyword evidence="6" id="KW-0325">Glycoprotein</keyword>
<keyword evidence="4" id="KW-0677">Repeat</keyword>
<dbReference type="InterPro" id="IPR032675">
    <property type="entry name" value="LRR_dom_sf"/>
</dbReference>
<dbReference type="Pfam" id="PF00560">
    <property type="entry name" value="LRR_1"/>
    <property type="match status" value="2"/>
</dbReference>
<evidence type="ECO:0000256" key="2">
    <source>
        <dbReference type="ARBA" id="ARBA00022614"/>
    </source>
</evidence>
<dbReference type="InterPro" id="IPR001611">
    <property type="entry name" value="Leu-rich_rpt"/>
</dbReference>
<keyword evidence="5" id="KW-0472">Membrane</keyword>
<keyword evidence="2" id="KW-0433">Leucine-rich repeat</keyword>
<protein>
    <submittedName>
        <fullName evidence="7">Uncharacterized protein</fullName>
    </submittedName>
</protein>
<evidence type="ECO:0000313" key="7">
    <source>
        <dbReference type="EMBL" id="KAF5460888.1"/>
    </source>
</evidence>
<comment type="subcellular location">
    <subcellularLocation>
        <location evidence="1">Membrane</location>
        <topology evidence="1">Single-pass type I membrane protein</topology>
    </subcellularLocation>
</comment>